<proteinExistence type="predicted"/>
<dbReference type="Gene3D" id="3.20.20.450">
    <property type="entry name" value="EAL domain"/>
    <property type="match status" value="1"/>
</dbReference>
<dbReference type="PANTHER" id="PTHR33121:SF71">
    <property type="entry name" value="OXYGEN SENSOR PROTEIN DOSP"/>
    <property type="match status" value="1"/>
</dbReference>
<evidence type="ECO:0000259" key="1">
    <source>
        <dbReference type="PROSITE" id="PS50883"/>
    </source>
</evidence>
<accession>A0A645ASZ5</accession>
<dbReference type="InterPro" id="IPR035919">
    <property type="entry name" value="EAL_sf"/>
</dbReference>
<comment type="caution">
    <text evidence="2">The sequence shown here is derived from an EMBL/GenBank/DDBJ whole genome shotgun (WGS) entry which is preliminary data.</text>
</comment>
<dbReference type="SMART" id="SM00052">
    <property type="entry name" value="EAL"/>
    <property type="match status" value="1"/>
</dbReference>
<organism evidence="2">
    <name type="scientific">bioreactor metagenome</name>
    <dbReference type="NCBI Taxonomy" id="1076179"/>
    <lineage>
        <taxon>unclassified sequences</taxon>
        <taxon>metagenomes</taxon>
        <taxon>ecological metagenomes</taxon>
    </lineage>
</organism>
<keyword evidence="2" id="KW-0378">Hydrolase</keyword>
<dbReference type="PROSITE" id="PS50883">
    <property type="entry name" value="EAL"/>
    <property type="match status" value="1"/>
</dbReference>
<dbReference type="CDD" id="cd01948">
    <property type="entry name" value="EAL"/>
    <property type="match status" value="1"/>
</dbReference>
<protein>
    <submittedName>
        <fullName evidence="2">Putative cyclic di-GMP phosphodiesterase PdeK</fullName>
        <ecNumber evidence="2">3.1.4.52</ecNumber>
    </submittedName>
</protein>
<dbReference type="EC" id="3.1.4.52" evidence="2"/>
<dbReference type="SUPFAM" id="SSF141868">
    <property type="entry name" value="EAL domain-like"/>
    <property type="match status" value="1"/>
</dbReference>
<dbReference type="GO" id="GO:0071111">
    <property type="term" value="F:cyclic-guanylate-specific phosphodiesterase activity"/>
    <property type="evidence" value="ECO:0007669"/>
    <property type="project" value="UniProtKB-EC"/>
</dbReference>
<dbReference type="InterPro" id="IPR050706">
    <property type="entry name" value="Cyclic-di-GMP_PDE-like"/>
</dbReference>
<feature type="domain" description="EAL" evidence="1">
    <location>
        <begin position="1"/>
        <end position="173"/>
    </location>
</feature>
<dbReference type="Pfam" id="PF00563">
    <property type="entry name" value="EAL"/>
    <property type="match status" value="1"/>
</dbReference>
<sequence>MDEGKQVFPVSCNFSYLDILGNNFTKYLKIMSERHGVPPELLELELTESVAAQHIDVVNSSGKELSNYGFRLSIDDFGAGYSSLSLLQILKIDVLKLDRTFIQRGLEGKLAHDLVSSLVSTFKNNSIQIVFEGIETEEQVNFVKSLGCSIVQGFYYSKPLPLSEFEEKYLNPPKV</sequence>
<dbReference type="EMBL" id="VSSQ01015274">
    <property type="protein sequence ID" value="MPM55441.1"/>
    <property type="molecule type" value="Genomic_DNA"/>
</dbReference>
<evidence type="ECO:0000313" key="2">
    <source>
        <dbReference type="EMBL" id="MPM55441.1"/>
    </source>
</evidence>
<reference evidence="2" key="1">
    <citation type="submission" date="2019-08" db="EMBL/GenBank/DDBJ databases">
        <authorList>
            <person name="Kucharzyk K."/>
            <person name="Murdoch R.W."/>
            <person name="Higgins S."/>
            <person name="Loffler F."/>
        </authorList>
    </citation>
    <scope>NUCLEOTIDE SEQUENCE</scope>
</reference>
<dbReference type="PANTHER" id="PTHR33121">
    <property type="entry name" value="CYCLIC DI-GMP PHOSPHODIESTERASE PDEF"/>
    <property type="match status" value="1"/>
</dbReference>
<gene>
    <name evidence="2" type="primary">pdeK</name>
    <name evidence="2" type="ORF">SDC9_102238</name>
</gene>
<name>A0A645ASZ5_9ZZZZ</name>
<dbReference type="AlphaFoldDB" id="A0A645ASZ5"/>
<dbReference type="InterPro" id="IPR001633">
    <property type="entry name" value="EAL_dom"/>
</dbReference>